<reference evidence="2" key="3">
    <citation type="journal article" date="2000" name="Genome Res.">
        <title>RIKEN integrated sequence analysis (RISA) system--384-format sequencing pipeline with 384 multicapillary sequencer.</title>
        <authorList>
            <person name="Shibata K."/>
            <person name="Itoh M."/>
            <person name="Aizawa K."/>
            <person name="Nagaoka S."/>
            <person name="Sasaki N."/>
            <person name="Carninci P."/>
            <person name="Konno H."/>
            <person name="Akiyama J."/>
            <person name="Nishi K."/>
            <person name="Kitsunai T."/>
            <person name="Tashiro H."/>
            <person name="Itoh M."/>
            <person name="Sumi N."/>
            <person name="Ishii Y."/>
            <person name="Nakamura S."/>
            <person name="Hazama M."/>
            <person name="Nishine T."/>
            <person name="Harada A."/>
            <person name="Yamamoto R."/>
            <person name="Matsumoto H."/>
            <person name="Sakaguchi S."/>
            <person name="Ikegami T."/>
            <person name="Kashiwagi K."/>
            <person name="Fujiwake S."/>
            <person name="Inoue K."/>
            <person name="Togawa Y."/>
            <person name="Izawa M."/>
            <person name="Ohara E."/>
            <person name="Watahiki M."/>
            <person name="Yoneda Y."/>
            <person name="Ishikawa T."/>
            <person name="Ozawa K."/>
            <person name="Tanaka T."/>
            <person name="Matsuura S."/>
            <person name="Kawai J."/>
            <person name="Okazaki Y."/>
            <person name="Muramatsu M."/>
            <person name="Inoue Y."/>
            <person name="Kira A."/>
            <person name="Hayashizaki Y."/>
        </authorList>
    </citation>
    <scope>NUCLEOTIDE SEQUENCE</scope>
    <source>
        <strain evidence="2">C57BL/6J</strain>
        <tissue evidence="2">Ovary</tissue>
    </source>
</reference>
<reference evidence="2" key="6">
    <citation type="submission" date="2002-04" db="EMBL/GenBank/DDBJ databases">
        <authorList>
            <person name="Adachi J."/>
            <person name="Aizawa K."/>
            <person name="Akimura T."/>
            <person name="Arakawa T."/>
            <person name="Bono H."/>
            <person name="Carninci P."/>
            <person name="Fukuda S."/>
            <person name="Furuno M."/>
            <person name="Hanagaki T."/>
            <person name="Hara A."/>
            <person name="Hashizume W."/>
            <person name="Hayashida K."/>
            <person name="Hayatsu N."/>
            <person name="Hiramoto K."/>
            <person name="Hiraoka T."/>
            <person name="Hirozane T."/>
            <person name="Hori F."/>
            <person name="Imotani K."/>
            <person name="Ishii Y."/>
            <person name="Itoh M."/>
            <person name="Kagawa I."/>
            <person name="Kasukawa T."/>
            <person name="Katoh H."/>
            <person name="Kawai J."/>
            <person name="Kojima Y."/>
            <person name="Kondo S."/>
            <person name="Konno H."/>
            <person name="Kouda M."/>
            <person name="Koya S."/>
            <person name="Kurihara C."/>
            <person name="Matsuyama T."/>
            <person name="Miyazaki A."/>
            <person name="Murata M."/>
            <person name="Nakamura M."/>
            <person name="Nishi K."/>
            <person name="Nomura K."/>
            <person name="Numazaki R."/>
            <person name="Ohno M."/>
            <person name="Ohsato N."/>
            <person name="Okazaki Y."/>
            <person name="Saito R."/>
            <person name="Saitoh H."/>
            <person name="Sakai C."/>
            <person name="Sakai K."/>
            <person name="Sakazume N."/>
            <person name="Sano H."/>
            <person name="Sasaki D."/>
            <person name="Shibata K."/>
            <person name="Shinagawa A."/>
            <person name="Shiraki T."/>
            <person name="Sogabe Y."/>
            <person name="Tagami M."/>
            <person name="Tagawa A."/>
            <person name="Takahashi F."/>
            <person name="Takaku-Akahira S."/>
            <person name="Takeda Y."/>
            <person name="Tanaka T."/>
            <person name="Tomaru A."/>
            <person name="Toya T."/>
            <person name="Yasunishi A."/>
            <person name="Muramatsu M."/>
            <person name="Hayashizaki Y."/>
        </authorList>
    </citation>
    <scope>NUCLEOTIDE SEQUENCE</scope>
    <source>
        <strain evidence="2">C57BL/6J</strain>
        <tissue evidence="2">Ovary</tissue>
    </source>
</reference>
<gene>
    <name evidence="3" type="primary">Pex1</name>
</gene>
<dbReference type="EMBL" id="AK087687">
    <property type="protein sequence ID" value="BAC39968.1"/>
    <property type="molecule type" value="mRNA"/>
</dbReference>
<evidence type="ECO:0000256" key="1">
    <source>
        <dbReference type="SAM" id="Phobius"/>
    </source>
</evidence>
<dbReference type="MGI" id="MGI:1918632">
    <property type="gene designation" value="Pex1"/>
</dbReference>
<proteinExistence type="evidence at transcript level"/>
<keyword evidence="1" id="KW-0812">Transmembrane</keyword>
<protein>
    <submittedName>
        <fullName evidence="2">Uncharacterized protein</fullName>
    </submittedName>
</protein>
<dbReference type="AlphaFoldDB" id="Q8C2Z2"/>
<accession>Q8C2Z2</accession>
<reference evidence="2" key="2">
    <citation type="journal article" date="2000" name="Genome Res.">
        <title>Normalization and subtraction of cap-trapper-selected cDNAs to prepare full-length cDNA libraries for rapid discovery of new genes.</title>
        <authorList>
            <person name="Carninci P."/>
            <person name="Shibata Y."/>
            <person name="Hayatsu N."/>
            <person name="Sugahara Y."/>
            <person name="Shibata K."/>
            <person name="Itoh M."/>
            <person name="Konno H."/>
            <person name="Okazaki Y."/>
            <person name="Muramatsu M."/>
            <person name="Hayashizaki Y."/>
        </authorList>
    </citation>
    <scope>NUCLEOTIDE SEQUENCE</scope>
    <source>
        <strain evidence="2">C57BL/6J</strain>
        <tissue evidence="2">Ovary</tissue>
    </source>
</reference>
<reference evidence="2" key="4">
    <citation type="journal article" date="2001" name="Nature">
        <title>Functional annotation of a full-length mouse cDNA collection.</title>
        <authorList>
            <consortium name="The RIKEN Genome Exploration Research Group Phase II Team and the FANTOM Consortium"/>
        </authorList>
    </citation>
    <scope>NUCLEOTIDE SEQUENCE</scope>
    <source>
        <strain evidence="2">C57BL/6J</strain>
        <tissue evidence="2">Ovary</tissue>
    </source>
</reference>
<evidence type="ECO:0000313" key="2">
    <source>
        <dbReference type="EMBL" id="BAC39968.1"/>
    </source>
</evidence>
<organism evidence="2">
    <name type="scientific">Mus musculus</name>
    <name type="common">Mouse</name>
    <dbReference type="NCBI Taxonomy" id="10090"/>
    <lineage>
        <taxon>Eukaryota</taxon>
        <taxon>Metazoa</taxon>
        <taxon>Chordata</taxon>
        <taxon>Craniata</taxon>
        <taxon>Vertebrata</taxon>
        <taxon>Euteleostomi</taxon>
        <taxon>Mammalia</taxon>
        <taxon>Eutheria</taxon>
        <taxon>Euarchontoglires</taxon>
        <taxon>Glires</taxon>
        <taxon>Rodentia</taxon>
        <taxon>Myomorpha</taxon>
        <taxon>Muroidea</taxon>
        <taxon>Muridae</taxon>
        <taxon>Murinae</taxon>
        <taxon>Mus</taxon>
        <taxon>Mus</taxon>
    </lineage>
</organism>
<reference evidence="2" key="5">
    <citation type="journal article" date="2002" name="Nature">
        <title>Analysis of the mouse transcriptome based on functional annotation of 60,770 full-length cDNAs.</title>
        <authorList>
            <consortium name="The FANTOM Consortium and the RIKEN Genome Exploration Research Group Phase I and II Team"/>
        </authorList>
    </citation>
    <scope>NUCLEOTIDE SEQUENCE</scope>
    <source>
        <strain evidence="2">C57BL/6J</strain>
        <tissue evidence="2">Ovary</tissue>
    </source>
</reference>
<keyword evidence="1" id="KW-1133">Transmembrane helix</keyword>
<sequence>MLPLVISKEERIKLEIKDGLREFSLSTVHSQEKEKEEGKTVFVLSSILLQKISVQVLLEPMIKEEQSAEIDFLLPSLTLSSLGGVSALGASAMEHITHSLLGRPLSRQLMALVAGLRNGALLITGGKVLSYNVLLTSAPSLASSIWCLSLLILYMYFIELLIGVYLLGIREVVMNSYTLSCLS</sequence>
<reference evidence="2" key="8">
    <citation type="journal article" date="2005" name="Science">
        <title>Antisense Transcription in the Mammalian Transcriptome.</title>
        <authorList>
            <consortium name="RIKEN Genome Exploration Research Group and Genome Science Group (Genome Network Project Core Group) and the FANTOM Consortium"/>
        </authorList>
    </citation>
    <scope>NUCLEOTIDE SEQUENCE</scope>
    <source>
        <strain evidence="2">C57BL/6J</strain>
        <tissue evidence="2">Ovary</tissue>
    </source>
</reference>
<dbReference type="UCSC" id="uc008whg.1">
    <property type="organism name" value="mouse"/>
</dbReference>
<reference evidence="2" key="7">
    <citation type="journal article" date="2005" name="Science">
        <title>The Transcriptional Landscape of the Mammalian Genome.</title>
        <authorList>
            <consortium name="The FANTOM Consortium"/>
            <consortium name="Riken Genome Exploration Research Group and Genome Science Group (Genome Network Project Core Group)"/>
        </authorList>
    </citation>
    <scope>NUCLEOTIDE SEQUENCE</scope>
    <source>
        <strain evidence="2">C57BL/6J</strain>
        <tissue evidence="2">Ovary</tissue>
    </source>
</reference>
<dbReference type="AGR" id="MGI:1918632"/>
<reference evidence="2" key="1">
    <citation type="journal article" date="1999" name="Methods Enzymol.">
        <title>High-efficiency full-length cDNA cloning.</title>
        <authorList>
            <person name="Carninci P."/>
            <person name="Hayashizaki Y."/>
        </authorList>
    </citation>
    <scope>NUCLEOTIDE SEQUENCE</scope>
    <source>
        <strain evidence="2">C57BL/6J</strain>
        <tissue evidence="2">Ovary</tissue>
    </source>
</reference>
<evidence type="ECO:0000313" key="3">
    <source>
        <dbReference type="MGI" id="MGI:1918632"/>
    </source>
</evidence>
<name>Q8C2Z2_MOUSE</name>
<dbReference type="PeptideAtlas" id="Q8C2Z2"/>
<keyword evidence="1" id="KW-0472">Membrane</keyword>
<feature type="transmembrane region" description="Helical" evidence="1">
    <location>
        <begin position="109"/>
        <end position="129"/>
    </location>
</feature>
<feature type="transmembrane region" description="Helical" evidence="1">
    <location>
        <begin position="141"/>
        <end position="167"/>
    </location>
</feature>